<sequence length="61" mass="6903">MGGFEEGNHPFFPLASSPKLLPAEGVLQTILRLFFKNHSCRQTYLFMLRNPLFSVPLHGSL</sequence>
<comment type="caution">
    <text evidence="1">The sequence shown here is derived from an EMBL/GenBank/DDBJ whole genome shotgun (WGS) entry which is preliminary data.</text>
</comment>
<evidence type="ECO:0000313" key="1">
    <source>
        <dbReference type="EMBL" id="EDO55892.1"/>
    </source>
</evidence>
<dbReference type="EMBL" id="AAYH02000033">
    <property type="protein sequence ID" value="EDO55892.1"/>
    <property type="molecule type" value="Genomic_DNA"/>
</dbReference>
<gene>
    <name evidence="1" type="ORF">BACUNI_00366</name>
</gene>
<reference evidence="1" key="1">
    <citation type="submission" date="2007-06" db="EMBL/GenBank/DDBJ databases">
        <authorList>
            <person name="Fulton L."/>
            <person name="Clifton S."/>
            <person name="Fulton B."/>
            <person name="Xu J."/>
            <person name="Minx P."/>
            <person name="Pepin K.H."/>
            <person name="Johnson M."/>
            <person name="Thiruvilangam P."/>
            <person name="Bhonagiri V."/>
            <person name="Nash W.E."/>
            <person name="Mardis E.R."/>
            <person name="Wilson R.K."/>
        </authorList>
    </citation>
    <scope>NUCLEOTIDE SEQUENCE [LARGE SCALE GENOMIC DNA]</scope>
    <source>
        <strain evidence="1">ATCC 8492</strain>
    </source>
</reference>
<keyword evidence="2" id="KW-1185">Reference proteome</keyword>
<organism evidence="1 2">
    <name type="scientific">Bacteroides uniformis (strain ATCC 8492 / DSM 6597 / CCUG 4942 / CIP 103695 / JCM 5828 / KCTC 5204 / NCTC 13054 / VPI 0061)</name>
    <dbReference type="NCBI Taxonomy" id="411479"/>
    <lineage>
        <taxon>Bacteria</taxon>
        <taxon>Pseudomonadati</taxon>
        <taxon>Bacteroidota</taxon>
        <taxon>Bacteroidia</taxon>
        <taxon>Bacteroidales</taxon>
        <taxon>Bacteroidaceae</taxon>
        <taxon>Bacteroides</taxon>
    </lineage>
</organism>
<evidence type="ECO:0000313" key="2">
    <source>
        <dbReference type="Proteomes" id="UP000004110"/>
    </source>
</evidence>
<dbReference type="AlphaFoldDB" id="A0ABC9NH86"/>
<name>A0ABC9NH86_BACUC</name>
<protein>
    <submittedName>
        <fullName evidence="1">Uncharacterized protein</fullName>
    </submittedName>
</protein>
<reference evidence="1" key="2">
    <citation type="submission" date="2013-11" db="EMBL/GenBank/DDBJ databases">
        <title>Draft genome sequence of Bacteroides uniformis (ATCC 8492).</title>
        <authorList>
            <person name="Sudarsanam P."/>
            <person name="Ley R."/>
            <person name="Guruge J."/>
            <person name="Turnbaugh P.J."/>
            <person name="Mahowald M."/>
            <person name="Liep D."/>
            <person name="Gordon J."/>
        </authorList>
    </citation>
    <scope>NUCLEOTIDE SEQUENCE</scope>
    <source>
        <strain evidence="1">ATCC 8492</strain>
    </source>
</reference>
<dbReference type="Proteomes" id="UP000004110">
    <property type="component" value="Unassembled WGS sequence"/>
</dbReference>
<proteinExistence type="predicted"/>
<accession>A0ABC9NH86</accession>